<evidence type="ECO:0000256" key="1">
    <source>
        <dbReference type="ARBA" id="ARBA00001917"/>
    </source>
</evidence>
<evidence type="ECO:0000256" key="9">
    <source>
        <dbReference type="ARBA" id="ARBA00022737"/>
    </source>
</evidence>
<feature type="domain" description="4Fe-4S ferredoxin-type" evidence="18">
    <location>
        <begin position="939"/>
        <end position="971"/>
    </location>
</feature>
<dbReference type="FunFam" id="3.20.20.70:FF:000027">
    <property type="entry name" value="Dihydropyrimidine dehydrogenase [NADP(+)]"/>
    <property type="match status" value="1"/>
</dbReference>
<dbReference type="GO" id="GO:0017113">
    <property type="term" value="F:dihydropyrimidine dehydrogenase (NADP+) activity"/>
    <property type="evidence" value="ECO:0007669"/>
    <property type="project" value="UniProtKB-EC"/>
</dbReference>
<dbReference type="InterPro" id="IPR028261">
    <property type="entry name" value="DPD_II"/>
</dbReference>
<dbReference type="PANTHER" id="PTHR43073">
    <property type="entry name" value="DIHYDROPYRIMIDINE DEHYDROGENASE [NADP(+)]"/>
    <property type="match status" value="1"/>
</dbReference>
<evidence type="ECO:0000256" key="12">
    <source>
        <dbReference type="ARBA" id="ARBA00022857"/>
    </source>
</evidence>
<dbReference type="GO" id="GO:0019483">
    <property type="term" value="P:beta-alanine biosynthetic process"/>
    <property type="evidence" value="ECO:0007669"/>
    <property type="project" value="UniProtKB-UniPathway"/>
</dbReference>
<dbReference type="CDD" id="cd02940">
    <property type="entry name" value="DHPD_FMN"/>
    <property type="match status" value="1"/>
</dbReference>
<keyword evidence="10" id="KW-0547">Nucleotide-binding</keyword>
<evidence type="ECO:0000256" key="17">
    <source>
        <dbReference type="RuleBase" id="RU364041"/>
    </source>
</evidence>
<evidence type="ECO:0000256" key="5">
    <source>
        <dbReference type="ARBA" id="ARBA00022485"/>
    </source>
</evidence>
<keyword evidence="12 17" id="KW-0521">NADP</keyword>
<feature type="domain" description="4Fe-4S ferredoxin-type" evidence="18">
    <location>
        <begin position="972"/>
        <end position="1002"/>
    </location>
</feature>
<dbReference type="FunFam" id="3.50.50.60:FF:000061">
    <property type="entry name" value="Dihydropyrimidine dehydrogenase [NADP(+)]"/>
    <property type="match status" value="1"/>
</dbReference>
<evidence type="ECO:0000256" key="10">
    <source>
        <dbReference type="ARBA" id="ARBA00022741"/>
    </source>
</evidence>
<dbReference type="GO" id="GO:0046872">
    <property type="term" value="F:metal ion binding"/>
    <property type="evidence" value="ECO:0007669"/>
    <property type="project" value="UniProtKB-KW"/>
</dbReference>
<keyword evidence="14 17" id="KW-0408">Iron</keyword>
<dbReference type="InParanoid" id="E0VSW7"/>
<evidence type="ECO:0000256" key="8">
    <source>
        <dbReference type="ARBA" id="ARBA00022723"/>
    </source>
</evidence>
<dbReference type="InterPro" id="IPR009051">
    <property type="entry name" value="Helical_ferredxn"/>
</dbReference>
<dbReference type="CTD" id="8234591"/>
<dbReference type="RefSeq" id="XP_002429211.1">
    <property type="nucleotide sequence ID" value="XM_002429166.1"/>
</dbReference>
<comment type="cofactor">
    <cofactor evidence="2 17">
        <name>FAD</name>
        <dbReference type="ChEBI" id="CHEBI:57692"/>
    </cofactor>
</comment>
<dbReference type="FunFam" id="1.10.1060.10:FF:000007">
    <property type="entry name" value="Dihydropyrimidine dehydrogenase [NADP(+)]"/>
    <property type="match status" value="1"/>
</dbReference>
<dbReference type="KEGG" id="phu:Phum_PHUM424200"/>
<dbReference type="GO" id="GO:0006212">
    <property type="term" value="P:uracil catabolic process"/>
    <property type="evidence" value="ECO:0007669"/>
    <property type="project" value="TreeGrafter"/>
</dbReference>
<keyword evidence="7 17" id="KW-0288">FMN</keyword>
<dbReference type="InterPro" id="IPR023753">
    <property type="entry name" value="FAD/NAD-binding_dom"/>
</dbReference>
<evidence type="ECO:0000256" key="16">
    <source>
        <dbReference type="ARBA" id="ARBA00052371"/>
    </source>
</evidence>
<keyword evidence="6 17" id="KW-0285">Flavoprotein</keyword>
<dbReference type="HOGENOM" id="CLU_003991_0_0_1"/>
<evidence type="ECO:0000256" key="4">
    <source>
        <dbReference type="ARBA" id="ARBA00010804"/>
    </source>
</evidence>
<dbReference type="UniPathway" id="UPA00131"/>
<dbReference type="Pfam" id="PF14697">
    <property type="entry name" value="Fer4_21"/>
    <property type="match status" value="1"/>
</dbReference>
<keyword evidence="9" id="KW-0677">Repeat</keyword>
<evidence type="ECO:0000256" key="11">
    <source>
        <dbReference type="ARBA" id="ARBA00022827"/>
    </source>
</evidence>
<gene>
    <name evidence="20" type="primary">8234591</name>
    <name evidence="19" type="ORF">Phum_PHUM424200</name>
</gene>
<evidence type="ECO:0000256" key="15">
    <source>
        <dbReference type="ARBA" id="ARBA00023014"/>
    </source>
</evidence>
<comment type="cofactor">
    <cofactor evidence="17">
        <name>[4Fe-4S] cluster</name>
        <dbReference type="ChEBI" id="CHEBI:49883"/>
    </cofactor>
    <text evidence="17">Binds 4 [4Fe-4S] clusters. Contains approximately 16 iron atoms per subunit.</text>
</comment>
<dbReference type="Gene3D" id="1.10.1060.10">
    <property type="entry name" value="Alpha-helical ferredoxin"/>
    <property type="match status" value="1"/>
</dbReference>
<keyword evidence="13 17" id="KW-0560">Oxidoreductase</keyword>
<dbReference type="OrthoDB" id="4327079at2759"/>
<dbReference type="VEuPathDB" id="VectorBase:PHUM424200"/>
<name>E0VSW7_PEDHC</name>
<dbReference type="InterPro" id="IPR017900">
    <property type="entry name" value="4Fe4S_Fe_S_CS"/>
</dbReference>
<evidence type="ECO:0000256" key="13">
    <source>
        <dbReference type="ARBA" id="ARBA00023002"/>
    </source>
</evidence>
<protein>
    <recommendedName>
        <fullName evidence="17">Dihydropyrimidine dehydrogenase [NADP(+)]</fullName>
        <shortName evidence="17">DHPDHase</shortName>
        <shortName evidence="17">DPD</shortName>
        <ecNumber evidence="17">1.3.1.2</ecNumber>
    </recommendedName>
    <alternativeName>
        <fullName evidence="17">Dihydrothymine dehydrogenase</fullName>
    </alternativeName>
    <alternativeName>
        <fullName evidence="17">Dihydrouracil dehydrogenase</fullName>
    </alternativeName>
</protein>
<evidence type="ECO:0000256" key="14">
    <source>
        <dbReference type="ARBA" id="ARBA00023004"/>
    </source>
</evidence>
<organism>
    <name type="scientific">Pediculus humanus subsp. corporis</name>
    <name type="common">Body louse</name>
    <dbReference type="NCBI Taxonomy" id="121224"/>
    <lineage>
        <taxon>Eukaryota</taxon>
        <taxon>Metazoa</taxon>
        <taxon>Ecdysozoa</taxon>
        <taxon>Arthropoda</taxon>
        <taxon>Hexapoda</taxon>
        <taxon>Insecta</taxon>
        <taxon>Pterygota</taxon>
        <taxon>Neoptera</taxon>
        <taxon>Paraneoptera</taxon>
        <taxon>Psocodea</taxon>
        <taxon>Troctomorpha</taxon>
        <taxon>Phthiraptera</taxon>
        <taxon>Anoplura</taxon>
        <taxon>Pediculidae</taxon>
        <taxon>Pediculus</taxon>
    </lineage>
</organism>
<dbReference type="InterPro" id="IPR005720">
    <property type="entry name" value="Dihydroorotate_DH_cat"/>
</dbReference>
<proteinExistence type="inferred from homology"/>
<accession>E0VSW7</accession>
<dbReference type="Pfam" id="PF07992">
    <property type="entry name" value="Pyr_redox_2"/>
    <property type="match status" value="1"/>
</dbReference>
<dbReference type="SUPFAM" id="SSF54862">
    <property type="entry name" value="4Fe-4S ferredoxins"/>
    <property type="match status" value="1"/>
</dbReference>
<dbReference type="STRING" id="121224.E0VSW7"/>
<dbReference type="InterPro" id="IPR017896">
    <property type="entry name" value="4Fe4S_Fe-S-bd"/>
</dbReference>
<comment type="function">
    <text evidence="17">Involved in pyrimidine base degradation. Catalyzes the reduction of uracil and thymine.</text>
</comment>
<evidence type="ECO:0000259" key="18">
    <source>
        <dbReference type="PROSITE" id="PS51379"/>
    </source>
</evidence>
<evidence type="ECO:0000256" key="7">
    <source>
        <dbReference type="ARBA" id="ARBA00022643"/>
    </source>
</evidence>
<evidence type="ECO:0000256" key="3">
    <source>
        <dbReference type="ARBA" id="ARBA00004668"/>
    </source>
</evidence>
<keyword evidence="11 17" id="KW-0274">FAD</keyword>
<dbReference type="EnsemblMetazoa" id="PHUM424200-RA">
    <property type="protein sequence ID" value="PHUM424200-PA"/>
    <property type="gene ID" value="PHUM424200"/>
</dbReference>
<evidence type="ECO:0000256" key="6">
    <source>
        <dbReference type="ARBA" id="ARBA00022630"/>
    </source>
</evidence>
<comment type="catalytic activity">
    <reaction evidence="16 17">
        <text>5,6-dihydrouracil + NADP(+) = uracil + NADPH + H(+)</text>
        <dbReference type="Rhea" id="RHEA:18093"/>
        <dbReference type="ChEBI" id="CHEBI:15378"/>
        <dbReference type="ChEBI" id="CHEBI:15901"/>
        <dbReference type="ChEBI" id="CHEBI:17568"/>
        <dbReference type="ChEBI" id="CHEBI:57783"/>
        <dbReference type="ChEBI" id="CHEBI:58349"/>
        <dbReference type="EC" id="1.3.1.2"/>
    </reaction>
</comment>
<dbReference type="EC" id="1.3.1.2" evidence="17"/>
<reference evidence="19" key="1">
    <citation type="submission" date="2007-04" db="EMBL/GenBank/DDBJ databases">
        <title>Annotation of Pediculus humanus corporis strain USDA.</title>
        <authorList>
            <person name="Kirkness E."/>
            <person name="Hannick L."/>
            <person name="Hass B."/>
            <person name="Bruggner R."/>
            <person name="Lawson D."/>
            <person name="Bidwell S."/>
            <person name="Joardar V."/>
            <person name="Caler E."/>
            <person name="Walenz B."/>
            <person name="Inman J."/>
            <person name="Schobel S."/>
            <person name="Galinsky K."/>
            <person name="Amedeo P."/>
            <person name="Strausberg R."/>
        </authorList>
    </citation>
    <scope>NUCLEOTIDE SEQUENCE</scope>
    <source>
        <strain evidence="19">USDA</strain>
    </source>
</reference>
<evidence type="ECO:0000256" key="2">
    <source>
        <dbReference type="ARBA" id="ARBA00001974"/>
    </source>
</evidence>
<dbReference type="GO" id="GO:0006210">
    <property type="term" value="P:thymine catabolic process"/>
    <property type="evidence" value="ECO:0007669"/>
    <property type="project" value="TreeGrafter"/>
</dbReference>
<dbReference type="PRINTS" id="PR00419">
    <property type="entry name" value="ADXRDTASE"/>
</dbReference>
<dbReference type="GO" id="GO:0002058">
    <property type="term" value="F:uracil binding"/>
    <property type="evidence" value="ECO:0007669"/>
    <property type="project" value="TreeGrafter"/>
</dbReference>
<dbReference type="PROSITE" id="PS00198">
    <property type="entry name" value="4FE4S_FER_1"/>
    <property type="match status" value="1"/>
</dbReference>
<dbReference type="GO" id="GO:0051539">
    <property type="term" value="F:4 iron, 4 sulfur cluster binding"/>
    <property type="evidence" value="ECO:0007669"/>
    <property type="project" value="UniProtKB-KW"/>
</dbReference>
<keyword evidence="8" id="KW-0479">Metal-binding</keyword>
<dbReference type="EMBL" id="DS235758">
    <property type="protein sequence ID" value="EEB16473.1"/>
    <property type="molecule type" value="Genomic_DNA"/>
</dbReference>
<dbReference type="SUPFAM" id="SSF51971">
    <property type="entry name" value="Nucleotide-binding domain"/>
    <property type="match status" value="1"/>
</dbReference>
<dbReference type="Gene3D" id="3.30.70.20">
    <property type="match status" value="1"/>
</dbReference>
<reference evidence="20" key="3">
    <citation type="submission" date="2021-02" db="UniProtKB">
        <authorList>
            <consortium name="EnsemblMetazoa"/>
        </authorList>
    </citation>
    <scope>IDENTIFICATION</scope>
    <source>
        <strain evidence="20">USDA</strain>
    </source>
</reference>
<evidence type="ECO:0000313" key="21">
    <source>
        <dbReference type="Proteomes" id="UP000009046"/>
    </source>
</evidence>
<dbReference type="AlphaFoldDB" id="E0VSW7"/>
<dbReference type="FunFam" id="3.30.70.20:FF:000023">
    <property type="entry name" value="Dihydropyrimidine dehydrogenase [NADP(+)]"/>
    <property type="match status" value="1"/>
</dbReference>
<dbReference type="PANTHER" id="PTHR43073:SF2">
    <property type="entry name" value="DIHYDROPYRIMIDINE DEHYDROGENASE [NADP(+)]"/>
    <property type="match status" value="1"/>
</dbReference>
<dbReference type="Pfam" id="PF14691">
    <property type="entry name" value="Fer4_20"/>
    <property type="match status" value="1"/>
</dbReference>
<dbReference type="Pfam" id="PF01180">
    <property type="entry name" value="DHO_dh"/>
    <property type="match status" value="1"/>
</dbReference>
<dbReference type="SUPFAM" id="SSF46548">
    <property type="entry name" value="alpha-helical ferredoxin"/>
    <property type="match status" value="1"/>
</dbReference>
<keyword evidence="5 17" id="KW-0004">4Fe-4S</keyword>
<dbReference type="InterPro" id="IPR036188">
    <property type="entry name" value="FAD/NAD-bd_sf"/>
</dbReference>
<dbReference type="Gene3D" id="3.50.50.60">
    <property type="entry name" value="FAD/NAD(P)-binding domain"/>
    <property type="match status" value="2"/>
</dbReference>
<keyword evidence="21" id="KW-1185">Reference proteome</keyword>
<dbReference type="SUPFAM" id="SSF51395">
    <property type="entry name" value="FMN-linked oxidoreductases"/>
    <property type="match status" value="1"/>
</dbReference>
<dbReference type="OMA" id="SIHCQLQ"/>
<dbReference type="GO" id="GO:0050661">
    <property type="term" value="F:NADP binding"/>
    <property type="evidence" value="ECO:0007669"/>
    <property type="project" value="TreeGrafter"/>
</dbReference>
<dbReference type="eggNOG" id="KOG1799">
    <property type="taxonomic scope" value="Eukaryota"/>
</dbReference>
<reference evidence="19" key="2">
    <citation type="submission" date="2007-04" db="EMBL/GenBank/DDBJ databases">
        <title>The genome of the human body louse.</title>
        <authorList>
            <consortium name="The Human Body Louse Genome Consortium"/>
            <person name="Kirkness E."/>
            <person name="Walenz B."/>
            <person name="Hass B."/>
            <person name="Bruggner R."/>
            <person name="Strausberg R."/>
        </authorList>
    </citation>
    <scope>NUCLEOTIDE SEQUENCE</scope>
    <source>
        <strain evidence="19">USDA</strain>
    </source>
</reference>
<dbReference type="Gene3D" id="3.20.20.70">
    <property type="entry name" value="Aldolase class I"/>
    <property type="match status" value="1"/>
</dbReference>
<sequence>MSAAILSKDIPDIENILRLNPRIKNHAVVLPSSETKKNKLKWKRNENKKCESCKPLINNFGDIKKTTLSERGALREAARCLKCADAPCQKSCPTQLDIKTFITSISNKNYYGAAKAILSDNPLGLTCGMVCPTSDLCVGGCNLQASEEGPINIGGLQQFAVEVFKKMKLAQVIPPENRNIAYGHKIGLLGCGPASISCATFLARLGYKNITIYEKENYFGGLSVSEIPQYRLPVEAVNFEIELVKDLGVNIVNGRRLTIDDLTIKKLKNDGYDAIFIGIGLPEPKIIPEFENLTPEMGFYTSKTFLPLVSKGSKSGMCHCKIDLPILNGTVIVLGAGDTAFDCATSALRCGARKVFVVFRKGFRNIKAVPEEFQLAHEEKCEFIPFLSPKKVLIKGNRIIGLEFSRTEQLDNDEWIEDHEQTVKLKTNYIISAFGSGLGDVKVKQAMEPLKFNKWNLPEVNEKTMETSEGGVFAGGDIAGISETTVESVNDGKTAAWFIHKYLQNKDGIEIPENPKLPKFYTEIDDVDLSIDVCNIKFENPFGLASAPPTTSSSMIRRAFEAGWGFVVTKTFCLDKDLGINVSPRIVKGTTSKNHYGPEQGSFLNIEIISEKSEKYWCKSIRELKRDFPTKILIASIMCSYDRDDWTELSKKAEESGADALELNLSCPHGMGERGMGLACGQDPELVQNISEWVRSAIKIPFFVKLTPNVTDIVEIARAAYEGKANGVSAINTVSGLMGVKVNATPWPSVGVALRTTYGGTSGNAIRPMGLKAVSAISKALPGFPILGMGGIDSAEAGLQFLQCGATLLQVCSAVQNQDFTVIDDYVTGLKALLYLRSIDELSHWDGQSPPTIPHQKGKPVMTLTDENGKTLTHFGIYKEKREKIEAELNATKSSFDVETEKCRPNYVPKKKIPTLKDIIGKSLPFIGSYKSLNNKEQVVALINDDLCLNCGKCYMACNDSGYQAIEFDPNTHLPLVKDNCTGCALCLSVCPIIDCINMVPRKIPMVINRGVPLL</sequence>
<comment type="pathway">
    <text evidence="3 17">Amino-acid biosynthesis; beta-alanine biosynthesis.</text>
</comment>
<dbReference type="FunCoup" id="E0VSW7">
    <property type="interactions" value="181"/>
</dbReference>
<keyword evidence="15" id="KW-0411">Iron-sulfur</keyword>
<comment type="cofactor">
    <cofactor evidence="1 17">
        <name>FMN</name>
        <dbReference type="ChEBI" id="CHEBI:58210"/>
    </cofactor>
</comment>
<dbReference type="GO" id="GO:0005829">
    <property type="term" value="C:cytosol"/>
    <property type="evidence" value="ECO:0007669"/>
    <property type="project" value="TreeGrafter"/>
</dbReference>
<comment type="similarity">
    <text evidence="4 17">Belongs to the dihydropyrimidine dehydrogenase family.</text>
</comment>
<dbReference type="InterPro" id="IPR013785">
    <property type="entry name" value="Aldolase_TIM"/>
</dbReference>
<evidence type="ECO:0000313" key="19">
    <source>
        <dbReference type="EMBL" id="EEB16473.1"/>
    </source>
</evidence>
<dbReference type="PROSITE" id="PS51379">
    <property type="entry name" value="4FE4S_FER_2"/>
    <property type="match status" value="2"/>
</dbReference>
<dbReference type="Proteomes" id="UP000009046">
    <property type="component" value="Unassembled WGS sequence"/>
</dbReference>
<dbReference type="EMBL" id="AAZO01005187">
    <property type="status" value="NOT_ANNOTATED_CDS"/>
    <property type="molecule type" value="Genomic_DNA"/>
</dbReference>
<dbReference type="GeneID" id="8234591"/>
<evidence type="ECO:0000313" key="20">
    <source>
        <dbReference type="EnsemblMetazoa" id="PHUM424200-PA"/>
    </source>
</evidence>